<dbReference type="CDD" id="cd02440">
    <property type="entry name" value="AdoMet_MTases"/>
    <property type="match status" value="1"/>
</dbReference>
<evidence type="ECO:0000313" key="6">
    <source>
        <dbReference type="Proteomes" id="UP001174936"/>
    </source>
</evidence>
<keyword evidence="2" id="KW-0808">Transferase</keyword>
<dbReference type="GO" id="GO:0005739">
    <property type="term" value="C:mitochondrion"/>
    <property type="evidence" value="ECO:0007669"/>
    <property type="project" value="TreeGrafter"/>
</dbReference>
<protein>
    <submittedName>
        <fullName evidence="5">S-adenosyl-L-methionine-dependent methyltransferase</fullName>
    </submittedName>
</protein>
<organism evidence="5 6">
    <name type="scientific">Cercophora newfieldiana</name>
    <dbReference type="NCBI Taxonomy" id="92897"/>
    <lineage>
        <taxon>Eukaryota</taxon>
        <taxon>Fungi</taxon>
        <taxon>Dikarya</taxon>
        <taxon>Ascomycota</taxon>
        <taxon>Pezizomycotina</taxon>
        <taxon>Sordariomycetes</taxon>
        <taxon>Sordariomycetidae</taxon>
        <taxon>Sordariales</taxon>
        <taxon>Lasiosphaeriaceae</taxon>
        <taxon>Cercophora</taxon>
    </lineage>
</organism>
<dbReference type="PANTHER" id="PTHR43464">
    <property type="entry name" value="METHYLTRANSFERASE"/>
    <property type="match status" value="1"/>
</dbReference>
<dbReference type="InterPro" id="IPR041698">
    <property type="entry name" value="Methyltransf_25"/>
</dbReference>
<evidence type="ECO:0000259" key="4">
    <source>
        <dbReference type="Pfam" id="PF13649"/>
    </source>
</evidence>
<dbReference type="AlphaFoldDB" id="A0AA39YRD8"/>
<evidence type="ECO:0000313" key="5">
    <source>
        <dbReference type="EMBL" id="KAK0657257.1"/>
    </source>
</evidence>
<dbReference type="EMBL" id="JAULSV010000001">
    <property type="protein sequence ID" value="KAK0657257.1"/>
    <property type="molecule type" value="Genomic_DNA"/>
</dbReference>
<keyword evidence="3" id="KW-0949">S-adenosyl-L-methionine</keyword>
<reference evidence="5" key="1">
    <citation type="submission" date="2023-06" db="EMBL/GenBank/DDBJ databases">
        <title>Genome-scale phylogeny and comparative genomics of the fungal order Sordariales.</title>
        <authorList>
            <consortium name="Lawrence Berkeley National Laboratory"/>
            <person name="Hensen N."/>
            <person name="Bonometti L."/>
            <person name="Westerberg I."/>
            <person name="Brannstrom I.O."/>
            <person name="Guillou S."/>
            <person name="Cros-Aarteil S."/>
            <person name="Calhoun S."/>
            <person name="Haridas S."/>
            <person name="Kuo A."/>
            <person name="Mondo S."/>
            <person name="Pangilinan J."/>
            <person name="Riley R."/>
            <person name="Labutti K."/>
            <person name="Andreopoulos B."/>
            <person name="Lipzen A."/>
            <person name="Chen C."/>
            <person name="Yanf M."/>
            <person name="Daum C."/>
            <person name="Ng V."/>
            <person name="Clum A."/>
            <person name="Steindorff A."/>
            <person name="Ohm R."/>
            <person name="Martin F."/>
            <person name="Silar P."/>
            <person name="Natvig D."/>
            <person name="Lalanne C."/>
            <person name="Gautier V."/>
            <person name="Ament-Velasquez S.L."/>
            <person name="Kruys A."/>
            <person name="Hutchinson M.I."/>
            <person name="Powell A.J."/>
            <person name="Barry K."/>
            <person name="Miller A.N."/>
            <person name="Grigoriev I.V."/>
            <person name="Debuchy R."/>
            <person name="Gladieux P."/>
            <person name="Thoren M.H."/>
            <person name="Johannesson H."/>
        </authorList>
    </citation>
    <scope>NUCLEOTIDE SEQUENCE</scope>
    <source>
        <strain evidence="5">SMH2532-1</strain>
    </source>
</reference>
<evidence type="ECO:0000256" key="2">
    <source>
        <dbReference type="ARBA" id="ARBA00022679"/>
    </source>
</evidence>
<dbReference type="SUPFAM" id="SSF53335">
    <property type="entry name" value="S-adenosyl-L-methionine-dependent methyltransferases"/>
    <property type="match status" value="1"/>
</dbReference>
<gene>
    <name evidence="5" type="ORF">B0T16DRAFT_56180</name>
</gene>
<proteinExistence type="predicted"/>
<evidence type="ECO:0000256" key="3">
    <source>
        <dbReference type="ARBA" id="ARBA00022691"/>
    </source>
</evidence>
<dbReference type="Pfam" id="PF13649">
    <property type="entry name" value="Methyltransf_25"/>
    <property type="match status" value="1"/>
</dbReference>
<dbReference type="Gene3D" id="3.40.50.150">
    <property type="entry name" value="Vaccinia Virus protein VP39"/>
    <property type="match status" value="1"/>
</dbReference>
<dbReference type="InterPro" id="IPR029063">
    <property type="entry name" value="SAM-dependent_MTases_sf"/>
</dbReference>
<accession>A0AA39YRD8</accession>
<sequence length="296" mass="32608">MAAQKQDNWSSEAYQNSASFVPKLATKVMQWLDPQKDDVILDLGCGGTLSSPRYSTQQSTYHHPDGVLDLQIGQVLSQGSGTLHGIDGSPAMIEASKKATAETGLQGKCTFEVLDATELLSHPSLPNGTFTKVFSNAAMHWILRPPARRETFFRGVRDALAPGGRFVFEMGGLGNVCEVRAALLSAIGRRIGLAKTLEVEPWFFPDEKWAREMVEVTVGGMEVERVEREWRPTDADTGGIEGWVRLMAKQFFEALPEGEREGCIREVVDVLEVVCAKPGGGYMFSYVRLRAVVRKV</sequence>
<name>A0AA39YRD8_9PEZI</name>
<keyword evidence="1 5" id="KW-0489">Methyltransferase</keyword>
<evidence type="ECO:0000256" key="1">
    <source>
        <dbReference type="ARBA" id="ARBA00022603"/>
    </source>
</evidence>
<dbReference type="Proteomes" id="UP001174936">
    <property type="component" value="Unassembled WGS sequence"/>
</dbReference>
<dbReference type="GO" id="GO:0032259">
    <property type="term" value="P:methylation"/>
    <property type="evidence" value="ECO:0007669"/>
    <property type="project" value="UniProtKB-KW"/>
</dbReference>
<keyword evidence="6" id="KW-1185">Reference proteome</keyword>
<dbReference type="PANTHER" id="PTHR43464:SF19">
    <property type="entry name" value="UBIQUINONE BIOSYNTHESIS O-METHYLTRANSFERASE, MITOCHONDRIAL"/>
    <property type="match status" value="1"/>
</dbReference>
<comment type="caution">
    <text evidence="5">The sequence shown here is derived from an EMBL/GenBank/DDBJ whole genome shotgun (WGS) entry which is preliminary data.</text>
</comment>
<dbReference type="GO" id="GO:0010420">
    <property type="term" value="F:polyprenyldihydroxybenzoate methyltransferase activity"/>
    <property type="evidence" value="ECO:0007669"/>
    <property type="project" value="TreeGrafter"/>
</dbReference>
<feature type="domain" description="Methyltransferase" evidence="4">
    <location>
        <begin position="77"/>
        <end position="164"/>
    </location>
</feature>